<accession>A0A8E2F315</accession>
<feature type="region of interest" description="Disordered" evidence="2">
    <location>
        <begin position="577"/>
        <end position="638"/>
    </location>
</feature>
<dbReference type="GO" id="GO:0008017">
    <property type="term" value="F:microtubule binding"/>
    <property type="evidence" value="ECO:0007669"/>
    <property type="project" value="TreeGrafter"/>
</dbReference>
<name>A0A8E2F315_9PEZI</name>
<feature type="region of interest" description="Disordered" evidence="2">
    <location>
        <begin position="1"/>
        <end position="28"/>
    </location>
</feature>
<protein>
    <recommendedName>
        <fullName evidence="3">DUF7603 domain-containing protein</fullName>
    </recommendedName>
</protein>
<feature type="compositionally biased region" description="Polar residues" evidence="2">
    <location>
        <begin position="240"/>
        <end position="257"/>
    </location>
</feature>
<feature type="compositionally biased region" description="Polar residues" evidence="2">
    <location>
        <begin position="603"/>
        <end position="614"/>
    </location>
</feature>
<organism evidence="4 5">
    <name type="scientific">Glonium stellatum</name>
    <dbReference type="NCBI Taxonomy" id="574774"/>
    <lineage>
        <taxon>Eukaryota</taxon>
        <taxon>Fungi</taxon>
        <taxon>Dikarya</taxon>
        <taxon>Ascomycota</taxon>
        <taxon>Pezizomycotina</taxon>
        <taxon>Dothideomycetes</taxon>
        <taxon>Pleosporomycetidae</taxon>
        <taxon>Gloniales</taxon>
        <taxon>Gloniaceae</taxon>
        <taxon>Glonium</taxon>
    </lineage>
</organism>
<feature type="region of interest" description="Disordered" evidence="2">
    <location>
        <begin position="232"/>
        <end position="307"/>
    </location>
</feature>
<keyword evidence="1" id="KW-0175">Coiled coil</keyword>
<feature type="region of interest" description="Disordered" evidence="2">
    <location>
        <begin position="46"/>
        <end position="177"/>
    </location>
</feature>
<evidence type="ECO:0000313" key="4">
    <source>
        <dbReference type="EMBL" id="OCL09534.1"/>
    </source>
</evidence>
<reference evidence="4 5" key="1">
    <citation type="journal article" date="2016" name="Nat. Commun.">
        <title>Ectomycorrhizal ecology is imprinted in the genome of the dominant symbiotic fungus Cenococcum geophilum.</title>
        <authorList>
            <consortium name="DOE Joint Genome Institute"/>
            <person name="Peter M."/>
            <person name="Kohler A."/>
            <person name="Ohm R.A."/>
            <person name="Kuo A."/>
            <person name="Krutzmann J."/>
            <person name="Morin E."/>
            <person name="Arend M."/>
            <person name="Barry K.W."/>
            <person name="Binder M."/>
            <person name="Choi C."/>
            <person name="Clum A."/>
            <person name="Copeland A."/>
            <person name="Grisel N."/>
            <person name="Haridas S."/>
            <person name="Kipfer T."/>
            <person name="LaButti K."/>
            <person name="Lindquist E."/>
            <person name="Lipzen A."/>
            <person name="Maire R."/>
            <person name="Meier B."/>
            <person name="Mihaltcheva S."/>
            <person name="Molinier V."/>
            <person name="Murat C."/>
            <person name="Poggeler S."/>
            <person name="Quandt C.A."/>
            <person name="Sperisen C."/>
            <person name="Tritt A."/>
            <person name="Tisserant E."/>
            <person name="Crous P.W."/>
            <person name="Henrissat B."/>
            <person name="Nehls U."/>
            <person name="Egli S."/>
            <person name="Spatafora J.W."/>
            <person name="Grigoriev I.V."/>
            <person name="Martin F.M."/>
        </authorList>
    </citation>
    <scope>NUCLEOTIDE SEQUENCE [LARGE SCALE GENOMIC DNA]</scope>
    <source>
        <strain evidence="4 5">CBS 207.34</strain>
    </source>
</reference>
<feature type="compositionally biased region" description="Polar residues" evidence="2">
    <location>
        <begin position="265"/>
        <end position="283"/>
    </location>
</feature>
<sequence>MQPQRPPSRAREGTSGNPSYGALNSRQKPSSLANIAVQSFAAFRAQTSSVPVSSPVRRKPLPANASPIASRFSSAEYSGSPKVVGDRGFIQRSYSIDSPPPQGLPRLEPILSPPLSSTQENFVPRDLDRYPHGHTPLRPNVPDDSLQPRIDPDIRPSYKTSQLSTQSLQRPRHDRAASSYYTAREPTLEVEELGASKAAHIRSPTMPNMPSYNTAVRQPSLTLQLEGVTGGFLDDEYSPSPDSQLASRQPKSPSAKFTSFFGWKSSGQQNGADSPTTTFSDRSLSPAPSPMFPKHSLDGSPQATRSTPAALDIPMANSIAQSSYFNVPGTPLLSSSPAMNAHVEELERELREVSSELASSIRREMELEDEVERWKSEGSTLASEGNRRTSDYYSDSGASSVRFPVGDNETKLEDVERLRRKAEQERAQLKVDMAQRIQEELRRRRDLEAQVQTLEERVHNQGSVGNSVQDSGRVKELEGSLEDARRRLAEERQVKENFEELLKGLRQELEQHRNERDNLRDEMIPQLHARVEGLEAEAVELQTLIYESTRMQQEIQSLRDENQALVSARIMQQELSQQQPRFKSIAEEAEPPSPITSPRVGLTRSNSLARSSAINAKRGSLSRSNSVKDRGVESPRDAAFQDRVKDIEEQRDALHRALKSLLHRQEHQAKEYEKRIRALEIERDSALNLTPRRTAFHSEVSHLRDEVNHLRRRADEALEQKWQCEKGLSGLRMDLDRAEQETSSLRELLQEHDIFLPERKGSTVEIRIEDTSAPVSLDKAYKELQTTHVLSLAQIKEMESEDSLGAAGAEAERIMALLKQSISDAEAERDIAQKEATGYREKARALQRSEIEHLGKEQSLSTELYESATRMDELAAKVQQQLQSNKTLRQRLADAIARGEKEQEKSAGQIVELERKLKAAEDKVISAQQSSEEAVAKHEEEVRFLKESSSNQLRRVKSGLLSPAKFSPTAPLSPLFAVRSPRLDNTTSGPGMSMAEATKTELLEKRVEDLEKALSEADREMEEVVSRMNLAQIEVAELQTERDEAMKQTRKLQADIIAEREKVKALMS</sequence>
<gene>
    <name evidence="4" type="ORF">AOQ84DRAFT_220764</name>
</gene>
<dbReference type="PANTHER" id="PTHR18947">
    <property type="entry name" value="HOOK PROTEINS"/>
    <property type="match status" value="1"/>
</dbReference>
<proteinExistence type="predicted"/>
<feature type="compositionally biased region" description="Basic and acidic residues" evidence="2">
    <location>
        <begin position="626"/>
        <end position="638"/>
    </location>
</feature>
<dbReference type="GO" id="GO:0030705">
    <property type="term" value="P:cytoskeleton-dependent intracellular transport"/>
    <property type="evidence" value="ECO:0007669"/>
    <property type="project" value="TreeGrafter"/>
</dbReference>
<feature type="compositionally biased region" description="Polar residues" evidence="2">
    <location>
        <begin position="158"/>
        <end position="169"/>
    </location>
</feature>
<dbReference type="GO" id="GO:0005737">
    <property type="term" value="C:cytoplasm"/>
    <property type="evidence" value="ECO:0007669"/>
    <property type="project" value="TreeGrafter"/>
</dbReference>
<feature type="coiled-coil region" evidence="1">
    <location>
        <begin position="871"/>
        <end position="948"/>
    </location>
</feature>
<dbReference type="Pfam" id="PF24554">
    <property type="entry name" value="DUF7603"/>
    <property type="match status" value="1"/>
</dbReference>
<evidence type="ECO:0000256" key="2">
    <source>
        <dbReference type="SAM" id="MobiDB-lite"/>
    </source>
</evidence>
<feature type="compositionally biased region" description="Polar residues" evidence="2">
    <location>
        <begin position="14"/>
        <end position="28"/>
    </location>
</feature>
<dbReference type="AlphaFoldDB" id="A0A8E2F315"/>
<feature type="region of interest" description="Disordered" evidence="2">
    <location>
        <begin position="371"/>
        <end position="407"/>
    </location>
</feature>
<dbReference type="GO" id="GO:0005815">
    <property type="term" value="C:microtubule organizing center"/>
    <property type="evidence" value="ECO:0007669"/>
    <property type="project" value="TreeGrafter"/>
</dbReference>
<dbReference type="OrthoDB" id="5395440at2759"/>
<dbReference type="GO" id="GO:0051959">
    <property type="term" value="F:dynein light intermediate chain binding"/>
    <property type="evidence" value="ECO:0007669"/>
    <property type="project" value="TreeGrafter"/>
</dbReference>
<dbReference type="InterPro" id="IPR056023">
    <property type="entry name" value="DUF7603"/>
</dbReference>
<evidence type="ECO:0000259" key="3">
    <source>
        <dbReference type="Pfam" id="PF24554"/>
    </source>
</evidence>
<dbReference type="EMBL" id="KV749415">
    <property type="protein sequence ID" value="OCL09534.1"/>
    <property type="molecule type" value="Genomic_DNA"/>
</dbReference>
<feature type="coiled-coil region" evidence="1">
    <location>
        <begin position="808"/>
        <end position="842"/>
    </location>
</feature>
<feature type="coiled-coil region" evidence="1">
    <location>
        <begin position="644"/>
        <end position="748"/>
    </location>
</feature>
<dbReference type="GO" id="GO:0031122">
    <property type="term" value="P:cytoplasmic microtubule organization"/>
    <property type="evidence" value="ECO:0007669"/>
    <property type="project" value="TreeGrafter"/>
</dbReference>
<evidence type="ECO:0000313" key="5">
    <source>
        <dbReference type="Proteomes" id="UP000250140"/>
    </source>
</evidence>
<keyword evidence="5" id="KW-1185">Reference proteome</keyword>
<dbReference type="PANTHER" id="PTHR18947:SF28">
    <property type="entry name" value="GIRDIN, ISOFORM A"/>
    <property type="match status" value="1"/>
</dbReference>
<evidence type="ECO:0000256" key="1">
    <source>
        <dbReference type="SAM" id="Coils"/>
    </source>
</evidence>
<feature type="coiled-coil region" evidence="1">
    <location>
        <begin position="1000"/>
        <end position="1055"/>
    </location>
</feature>
<dbReference type="Proteomes" id="UP000250140">
    <property type="component" value="Unassembled WGS sequence"/>
</dbReference>
<feature type="domain" description="DUF7603" evidence="3">
    <location>
        <begin position="815"/>
        <end position="922"/>
    </location>
</feature>